<feature type="compositionally biased region" description="Basic residues" evidence="1">
    <location>
        <begin position="8"/>
        <end position="20"/>
    </location>
</feature>
<evidence type="ECO:0000313" key="2">
    <source>
        <dbReference type="EMBL" id="VDD08669.1"/>
    </source>
</evidence>
<dbReference type="EMBL" id="LR031873">
    <property type="protein sequence ID" value="VDD08669.1"/>
    <property type="molecule type" value="Genomic_DNA"/>
</dbReference>
<proteinExistence type="predicted"/>
<accession>A0A3P6CME9</accession>
<dbReference type="AlphaFoldDB" id="A0A3P6CME9"/>
<gene>
    <name evidence="2" type="ORF">BOLC4T24126H</name>
</gene>
<feature type="compositionally biased region" description="Polar residues" evidence="1">
    <location>
        <begin position="21"/>
        <end position="30"/>
    </location>
</feature>
<feature type="region of interest" description="Disordered" evidence="1">
    <location>
        <begin position="70"/>
        <end position="95"/>
    </location>
</feature>
<protein>
    <submittedName>
        <fullName evidence="2">Uncharacterized protein</fullName>
    </submittedName>
</protein>
<name>A0A3P6CME9_BRAOL</name>
<reference evidence="2" key="1">
    <citation type="submission" date="2018-11" db="EMBL/GenBank/DDBJ databases">
        <authorList>
            <consortium name="Genoscope - CEA"/>
            <person name="William W."/>
        </authorList>
    </citation>
    <scope>NUCLEOTIDE SEQUENCE</scope>
</reference>
<sequence length="144" mass="16488">MKSIRAQQKQHRSTPTRYHRTTPQMQYQTASTNRYRSTLPLLHRSTLGAYPRRRSSMCVEIVLMEKPPRDQISLGERRGGIGRRGKGPIEGSQLSFIPHFSDGVRKSTVRSRCFSQPFAKLQALLIAEMIDKGEESIEEPFAQE</sequence>
<organism evidence="2">
    <name type="scientific">Brassica oleracea</name>
    <name type="common">Wild cabbage</name>
    <dbReference type="NCBI Taxonomy" id="3712"/>
    <lineage>
        <taxon>Eukaryota</taxon>
        <taxon>Viridiplantae</taxon>
        <taxon>Streptophyta</taxon>
        <taxon>Embryophyta</taxon>
        <taxon>Tracheophyta</taxon>
        <taxon>Spermatophyta</taxon>
        <taxon>Magnoliopsida</taxon>
        <taxon>eudicotyledons</taxon>
        <taxon>Gunneridae</taxon>
        <taxon>Pentapetalae</taxon>
        <taxon>rosids</taxon>
        <taxon>malvids</taxon>
        <taxon>Brassicales</taxon>
        <taxon>Brassicaceae</taxon>
        <taxon>Brassiceae</taxon>
        <taxon>Brassica</taxon>
    </lineage>
</organism>
<feature type="region of interest" description="Disordered" evidence="1">
    <location>
        <begin position="1"/>
        <end position="30"/>
    </location>
</feature>
<evidence type="ECO:0000256" key="1">
    <source>
        <dbReference type="SAM" id="MobiDB-lite"/>
    </source>
</evidence>